<reference evidence="10 11" key="1">
    <citation type="submission" date="2020-07" db="EMBL/GenBank/DDBJ databases">
        <authorList>
            <person name="Xu S."/>
            <person name="Li A."/>
        </authorList>
    </citation>
    <scope>NUCLEOTIDE SEQUENCE [LARGE SCALE GENOMIC DNA]</scope>
    <source>
        <strain evidence="10 11">SG-8</strain>
    </source>
</reference>
<dbReference type="PROSITE" id="PS00651">
    <property type="entry name" value="RIBOSOMAL_L9"/>
    <property type="match status" value="1"/>
</dbReference>
<dbReference type="NCBIfam" id="TIGR00158">
    <property type="entry name" value="L9"/>
    <property type="match status" value="1"/>
</dbReference>
<dbReference type="Gene3D" id="3.40.5.10">
    <property type="entry name" value="Ribosomal protein L9, N-terminal domain"/>
    <property type="match status" value="1"/>
</dbReference>
<accession>A0A7W3YEV7</accession>
<evidence type="ECO:0000259" key="9">
    <source>
        <dbReference type="PROSITE" id="PS00651"/>
    </source>
</evidence>
<protein>
    <recommendedName>
        <fullName evidence="6 7">Large ribosomal subunit protein bL9</fullName>
    </recommendedName>
</protein>
<keyword evidence="4 7" id="KW-0689">Ribosomal protein</keyword>
<gene>
    <name evidence="7 10" type="primary">rplI</name>
    <name evidence="10" type="ORF">H4F99_12245</name>
</gene>
<dbReference type="InterPro" id="IPR000244">
    <property type="entry name" value="Ribosomal_bL9"/>
</dbReference>
<dbReference type="InterPro" id="IPR036791">
    <property type="entry name" value="Ribosomal_bL9_C_sf"/>
</dbReference>
<dbReference type="PANTHER" id="PTHR21368">
    <property type="entry name" value="50S RIBOSOMAL PROTEIN L9"/>
    <property type="match status" value="1"/>
</dbReference>
<dbReference type="SUPFAM" id="SSF55658">
    <property type="entry name" value="L9 N-domain-like"/>
    <property type="match status" value="1"/>
</dbReference>
<dbReference type="Proteomes" id="UP000552587">
    <property type="component" value="Unassembled WGS sequence"/>
</dbReference>
<sequence>MQLILLQNVQNLGRLGDKVTVKPGYGRNFLVPQGKAVPATEANLAEFEARRAEYEAKAQAVLEGAQSRQAKLDGAVVSIKANAATEGKLYGSITNRDIAEALTQQIGTPVEKSEVVMGEGSIRHIGEYDVVVHLHADIDVAVKVVVEPEAIG</sequence>
<keyword evidence="2 7" id="KW-0699">rRNA-binding</keyword>
<dbReference type="RefSeq" id="WP_182670024.1">
    <property type="nucleotide sequence ID" value="NZ_JACHTE010000008.1"/>
</dbReference>
<dbReference type="Pfam" id="PF03948">
    <property type="entry name" value="Ribosomal_L9_C"/>
    <property type="match status" value="1"/>
</dbReference>
<keyword evidence="3 7" id="KW-0694">RNA-binding</keyword>
<dbReference type="SUPFAM" id="SSF55653">
    <property type="entry name" value="Ribosomal protein L9 C-domain"/>
    <property type="match status" value="1"/>
</dbReference>
<evidence type="ECO:0000313" key="11">
    <source>
        <dbReference type="Proteomes" id="UP000552587"/>
    </source>
</evidence>
<dbReference type="Gene3D" id="3.10.430.100">
    <property type="entry name" value="Ribosomal protein L9, C-terminal domain"/>
    <property type="match status" value="1"/>
</dbReference>
<evidence type="ECO:0000256" key="6">
    <source>
        <dbReference type="ARBA" id="ARBA00035292"/>
    </source>
</evidence>
<feature type="coiled-coil region" evidence="8">
    <location>
        <begin position="37"/>
        <end position="64"/>
    </location>
</feature>
<organism evidence="10 11">
    <name type="scientific">Marilutibacter penaei</name>
    <dbReference type="NCBI Taxonomy" id="2759900"/>
    <lineage>
        <taxon>Bacteria</taxon>
        <taxon>Pseudomonadati</taxon>
        <taxon>Pseudomonadota</taxon>
        <taxon>Gammaproteobacteria</taxon>
        <taxon>Lysobacterales</taxon>
        <taxon>Lysobacteraceae</taxon>
        <taxon>Marilutibacter</taxon>
    </lineage>
</organism>
<keyword evidence="11" id="KW-1185">Reference proteome</keyword>
<dbReference type="HAMAP" id="MF_00503">
    <property type="entry name" value="Ribosomal_bL9"/>
    <property type="match status" value="1"/>
</dbReference>
<dbReference type="InterPro" id="IPR020594">
    <property type="entry name" value="Ribosomal_bL9_bac/chp"/>
</dbReference>
<dbReference type="Pfam" id="PF01281">
    <property type="entry name" value="Ribosomal_L9_N"/>
    <property type="match status" value="1"/>
</dbReference>
<dbReference type="GO" id="GO:0006412">
    <property type="term" value="P:translation"/>
    <property type="evidence" value="ECO:0007669"/>
    <property type="project" value="UniProtKB-UniRule"/>
</dbReference>
<comment type="function">
    <text evidence="7">Binds to the 23S rRNA.</text>
</comment>
<proteinExistence type="inferred from homology"/>
<comment type="caution">
    <text evidence="10">The sequence shown here is derived from an EMBL/GenBank/DDBJ whole genome shotgun (WGS) entry which is preliminary data.</text>
</comment>
<dbReference type="GO" id="GO:1990904">
    <property type="term" value="C:ribonucleoprotein complex"/>
    <property type="evidence" value="ECO:0007669"/>
    <property type="project" value="UniProtKB-KW"/>
</dbReference>
<evidence type="ECO:0000256" key="8">
    <source>
        <dbReference type="SAM" id="Coils"/>
    </source>
</evidence>
<dbReference type="InterPro" id="IPR036935">
    <property type="entry name" value="Ribosomal_bL9_N_sf"/>
</dbReference>
<dbReference type="InterPro" id="IPR020069">
    <property type="entry name" value="Ribosomal_bL9_C"/>
</dbReference>
<evidence type="ECO:0000256" key="3">
    <source>
        <dbReference type="ARBA" id="ARBA00022884"/>
    </source>
</evidence>
<dbReference type="AlphaFoldDB" id="A0A7W3YEV7"/>
<dbReference type="GO" id="GO:0005840">
    <property type="term" value="C:ribosome"/>
    <property type="evidence" value="ECO:0007669"/>
    <property type="project" value="UniProtKB-KW"/>
</dbReference>
<feature type="domain" description="Ribosomal protein L9" evidence="9">
    <location>
        <begin position="13"/>
        <end position="40"/>
    </location>
</feature>
<evidence type="ECO:0000256" key="7">
    <source>
        <dbReference type="HAMAP-Rule" id="MF_00503"/>
    </source>
</evidence>
<comment type="similarity">
    <text evidence="1 7">Belongs to the bacterial ribosomal protein bL9 family.</text>
</comment>
<evidence type="ECO:0000313" key="10">
    <source>
        <dbReference type="EMBL" id="MBB1089249.1"/>
    </source>
</evidence>
<dbReference type="InterPro" id="IPR009027">
    <property type="entry name" value="Ribosomal_bL9/RNase_H1_N"/>
</dbReference>
<dbReference type="InterPro" id="IPR020070">
    <property type="entry name" value="Ribosomal_bL9_N"/>
</dbReference>
<keyword evidence="5 7" id="KW-0687">Ribonucleoprotein</keyword>
<name>A0A7W3YEV7_9GAMM</name>
<evidence type="ECO:0000256" key="2">
    <source>
        <dbReference type="ARBA" id="ARBA00022730"/>
    </source>
</evidence>
<dbReference type="GO" id="GO:0019843">
    <property type="term" value="F:rRNA binding"/>
    <property type="evidence" value="ECO:0007669"/>
    <property type="project" value="UniProtKB-UniRule"/>
</dbReference>
<dbReference type="EMBL" id="JACHTE010000008">
    <property type="protein sequence ID" value="MBB1089249.1"/>
    <property type="molecule type" value="Genomic_DNA"/>
</dbReference>
<evidence type="ECO:0000256" key="5">
    <source>
        <dbReference type="ARBA" id="ARBA00023274"/>
    </source>
</evidence>
<evidence type="ECO:0000256" key="4">
    <source>
        <dbReference type="ARBA" id="ARBA00022980"/>
    </source>
</evidence>
<evidence type="ECO:0000256" key="1">
    <source>
        <dbReference type="ARBA" id="ARBA00010605"/>
    </source>
</evidence>
<keyword evidence="8" id="KW-0175">Coiled coil</keyword>
<dbReference type="GO" id="GO:0003735">
    <property type="term" value="F:structural constituent of ribosome"/>
    <property type="evidence" value="ECO:0007669"/>
    <property type="project" value="InterPro"/>
</dbReference>